<dbReference type="InterPro" id="IPR006696">
    <property type="entry name" value="DUF423"/>
</dbReference>
<evidence type="ECO:0000313" key="5">
    <source>
        <dbReference type="Proteomes" id="UP001155380"/>
    </source>
</evidence>
<keyword evidence="1" id="KW-0472">Membrane</keyword>
<feature type="transmembrane region" description="Helical" evidence="1">
    <location>
        <begin position="63"/>
        <end position="82"/>
    </location>
</feature>
<dbReference type="EMBL" id="JAMXLX010000002">
    <property type="protein sequence ID" value="MCO5957087.1"/>
    <property type="molecule type" value="Genomic_DNA"/>
</dbReference>
<feature type="transmembrane region" description="Helical" evidence="1">
    <location>
        <begin position="94"/>
        <end position="119"/>
    </location>
</feature>
<dbReference type="Proteomes" id="UP001155380">
    <property type="component" value="Unassembled WGS sequence"/>
</dbReference>
<dbReference type="Proteomes" id="UP001155079">
    <property type="component" value="Unassembled WGS sequence"/>
</dbReference>
<evidence type="ECO:0000313" key="4">
    <source>
        <dbReference type="Proteomes" id="UP001155079"/>
    </source>
</evidence>
<dbReference type="Pfam" id="PF04241">
    <property type="entry name" value="DUF423"/>
    <property type="match status" value="1"/>
</dbReference>
<comment type="caution">
    <text evidence="3">The sequence shown here is derived from an EMBL/GenBank/DDBJ whole genome shotgun (WGS) entry which is preliminary data.</text>
</comment>
<feature type="transmembrane region" description="Helical" evidence="1">
    <location>
        <begin position="39"/>
        <end position="56"/>
    </location>
</feature>
<protein>
    <submittedName>
        <fullName evidence="3">DUF423 domain-containing protein</fullName>
    </submittedName>
</protein>
<sequence>MPQNSEGLNRLLLALAGLIGASGVGLAAAATHTGSEGLLGPASTMCLVHAPALLALRLTGNRIPTATAAGLVLALGTILFAGDLVSKQFLGTRLFPMAAPMGGILMIVGWLITAAGAFFRRRASE</sequence>
<keyword evidence="4" id="KW-1185">Reference proteome</keyword>
<reference evidence="3 4" key="1">
    <citation type="submission" date="2022-06" db="EMBL/GenBank/DDBJ databases">
        <authorList>
            <person name="Sun Q."/>
        </authorList>
    </citation>
    <scope>NUCLEOTIDE SEQUENCE</scope>
    <source>
        <strain evidence="3">S101</strain>
        <strain evidence="2 4">S153</strain>
    </source>
</reference>
<gene>
    <name evidence="2" type="ORF">NBH20_07720</name>
    <name evidence="3" type="ORF">NBH21_09925</name>
</gene>
<dbReference type="RefSeq" id="WP_250915657.1">
    <property type="nucleotide sequence ID" value="NZ_JAMQAY010000002.1"/>
</dbReference>
<keyword evidence="1" id="KW-0812">Transmembrane</keyword>
<organism evidence="3 5">
    <name type="scientific">Ciceribacter sichuanensis</name>
    <dbReference type="NCBI Taxonomy" id="2949647"/>
    <lineage>
        <taxon>Bacteria</taxon>
        <taxon>Pseudomonadati</taxon>
        <taxon>Pseudomonadota</taxon>
        <taxon>Alphaproteobacteria</taxon>
        <taxon>Hyphomicrobiales</taxon>
        <taxon>Rhizobiaceae</taxon>
        <taxon>Ciceribacter</taxon>
    </lineage>
</organism>
<name>A0AAJ1BVG5_9HYPH</name>
<dbReference type="AlphaFoldDB" id="A0AAJ1BVG5"/>
<evidence type="ECO:0000313" key="3">
    <source>
        <dbReference type="EMBL" id="MCO5957087.1"/>
    </source>
</evidence>
<evidence type="ECO:0000313" key="2">
    <source>
        <dbReference type="EMBL" id="MCM2401040.1"/>
    </source>
</evidence>
<keyword evidence="1" id="KW-1133">Transmembrane helix</keyword>
<evidence type="ECO:0000256" key="1">
    <source>
        <dbReference type="SAM" id="Phobius"/>
    </source>
</evidence>
<proteinExistence type="predicted"/>
<dbReference type="EMBL" id="JAMQAY010000002">
    <property type="protein sequence ID" value="MCM2401040.1"/>
    <property type="molecule type" value="Genomic_DNA"/>
</dbReference>
<accession>A0AAJ1BVG5</accession>